<dbReference type="CDD" id="cd17321">
    <property type="entry name" value="MFS_MMR_MDR_like"/>
    <property type="match status" value="1"/>
</dbReference>
<dbReference type="PROSITE" id="PS50850">
    <property type="entry name" value="MFS"/>
    <property type="match status" value="1"/>
</dbReference>
<dbReference type="Pfam" id="PF07690">
    <property type="entry name" value="MFS_1"/>
    <property type="match status" value="1"/>
</dbReference>
<reference evidence="9 10" key="1">
    <citation type="submission" date="2016-10" db="EMBL/GenBank/DDBJ databases">
        <authorList>
            <person name="de Groot N.N."/>
        </authorList>
    </citation>
    <scope>NUCLEOTIDE SEQUENCE [LARGE SCALE GENOMIC DNA]</scope>
    <source>
        <strain evidence="9 10">AB35.6</strain>
    </source>
</reference>
<feature type="transmembrane region" description="Helical" evidence="7">
    <location>
        <begin position="260"/>
        <end position="280"/>
    </location>
</feature>
<comment type="subcellular location">
    <subcellularLocation>
        <location evidence="1">Cell membrane</location>
        <topology evidence="1">Multi-pass membrane protein</topology>
    </subcellularLocation>
</comment>
<feature type="transmembrane region" description="Helical" evidence="7">
    <location>
        <begin position="194"/>
        <end position="214"/>
    </location>
</feature>
<feature type="transmembrane region" description="Helical" evidence="7">
    <location>
        <begin position="465"/>
        <end position="484"/>
    </location>
</feature>
<dbReference type="Gene3D" id="1.20.1250.20">
    <property type="entry name" value="MFS general substrate transporter like domains"/>
    <property type="match status" value="1"/>
</dbReference>
<feature type="transmembrane region" description="Helical" evidence="7">
    <location>
        <begin position="44"/>
        <end position="63"/>
    </location>
</feature>
<feature type="transmembrane region" description="Helical" evidence="7">
    <location>
        <begin position="75"/>
        <end position="98"/>
    </location>
</feature>
<evidence type="ECO:0000313" key="9">
    <source>
        <dbReference type="EMBL" id="SEB90202.1"/>
    </source>
</evidence>
<sequence length="500" mass="51977">MAPAAARWVLICSILGSAMAFLDSTVVNVALPALQGAFHASAVQLQWIVEAFALTLASLILVGGSIGDRYGRKRVYLIGVGSFAAASIGCGAATTIHAMLAARAVQGVGAAMVVPGSLSLITAAFPEDERGKAIGIWSGVTAITSALGPVMGGWLIQHATWRWIFLINVPIAVAIIAISWKGYPETKLHDNQGLDWLGALLASGGLGATTYSLMQFSTSGARVLWIGAAGLVMLALFGVVEARSPKAMAPMDLFRSRNFLGANLMTLFLYGALSGLMYYLPLNLMQVQHYTPTQAGAVLLPVVLLIFALSKWSGGLVARYGSVLPLVVGPVIVALGFAMLAIPGIGGSYWKTFFIPGMVLGFGMAVSVAPLTTVVMNSVEEPRAGAASGVNNAVSRAATLLALAVFGVILHASFVTALTNGSTRIPEKIRQQVLSQRNNQAAINTPDATAQRVIAEAFVSGFRRVMLTASGLCLVGALSAAAFVRTSAAKKSSSTIGKQS</sequence>
<feature type="transmembrane region" description="Helical" evidence="7">
    <location>
        <begin position="397"/>
        <end position="418"/>
    </location>
</feature>
<dbReference type="GO" id="GO:0022857">
    <property type="term" value="F:transmembrane transporter activity"/>
    <property type="evidence" value="ECO:0007669"/>
    <property type="project" value="InterPro"/>
</dbReference>
<keyword evidence="4 7" id="KW-0812">Transmembrane</keyword>
<dbReference type="SUPFAM" id="SSF103473">
    <property type="entry name" value="MFS general substrate transporter"/>
    <property type="match status" value="1"/>
</dbReference>
<dbReference type="NCBIfam" id="TIGR00711">
    <property type="entry name" value="efflux_EmrB"/>
    <property type="match status" value="1"/>
</dbReference>
<evidence type="ECO:0000256" key="1">
    <source>
        <dbReference type="ARBA" id="ARBA00004651"/>
    </source>
</evidence>
<dbReference type="InterPro" id="IPR004638">
    <property type="entry name" value="EmrB-like"/>
</dbReference>
<dbReference type="InterPro" id="IPR011701">
    <property type="entry name" value="MFS"/>
</dbReference>
<evidence type="ECO:0000313" key="10">
    <source>
        <dbReference type="Proteomes" id="UP000182409"/>
    </source>
</evidence>
<organism evidence="9 10">
    <name type="scientific">Terriglobus roseus</name>
    <dbReference type="NCBI Taxonomy" id="392734"/>
    <lineage>
        <taxon>Bacteria</taxon>
        <taxon>Pseudomonadati</taxon>
        <taxon>Acidobacteriota</taxon>
        <taxon>Terriglobia</taxon>
        <taxon>Terriglobales</taxon>
        <taxon>Acidobacteriaceae</taxon>
        <taxon>Terriglobus</taxon>
    </lineage>
</organism>
<evidence type="ECO:0000256" key="3">
    <source>
        <dbReference type="ARBA" id="ARBA00022475"/>
    </source>
</evidence>
<feature type="transmembrane region" description="Helical" evidence="7">
    <location>
        <begin position="220"/>
        <end position="240"/>
    </location>
</feature>
<keyword evidence="2" id="KW-0813">Transport</keyword>
<dbReference type="EMBL" id="FNSD01000001">
    <property type="protein sequence ID" value="SEB90202.1"/>
    <property type="molecule type" value="Genomic_DNA"/>
</dbReference>
<feature type="transmembrane region" description="Helical" evidence="7">
    <location>
        <begin position="322"/>
        <end position="342"/>
    </location>
</feature>
<evidence type="ECO:0000256" key="4">
    <source>
        <dbReference type="ARBA" id="ARBA00022692"/>
    </source>
</evidence>
<evidence type="ECO:0000256" key="7">
    <source>
        <dbReference type="SAM" id="Phobius"/>
    </source>
</evidence>
<evidence type="ECO:0000256" key="5">
    <source>
        <dbReference type="ARBA" id="ARBA00022989"/>
    </source>
</evidence>
<dbReference type="Proteomes" id="UP000182409">
    <property type="component" value="Unassembled WGS sequence"/>
</dbReference>
<feature type="transmembrane region" description="Helical" evidence="7">
    <location>
        <begin position="163"/>
        <end position="182"/>
    </location>
</feature>
<evidence type="ECO:0000256" key="2">
    <source>
        <dbReference type="ARBA" id="ARBA00022448"/>
    </source>
</evidence>
<accession>A0A1H4N6F9</accession>
<gene>
    <name evidence="9" type="ORF">SAMN05443244_2137</name>
</gene>
<dbReference type="InterPro" id="IPR020846">
    <property type="entry name" value="MFS_dom"/>
</dbReference>
<feature type="domain" description="Major facilitator superfamily (MFS) profile" evidence="8">
    <location>
        <begin position="9"/>
        <end position="488"/>
    </location>
</feature>
<dbReference type="PANTHER" id="PTHR42718">
    <property type="entry name" value="MAJOR FACILITATOR SUPERFAMILY MULTIDRUG TRANSPORTER MFSC"/>
    <property type="match status" value="1"/>
</dbReference>
<feature type="transmembrane region" description="Helical" evidence="7">
    <location>
        <begin position="137"/>
        <end position="157"/>
    </location>
</feature>
<dbReference type="AlphaFoldDB" id="A0A1H4N6F9"/>
<keyword evidence="6 7" id="KW-0472">Membrane</keyword>
<dbReference type="OrthoDB" id="102502at2"/>
<dbReference type="Gene3D" id="1.20.1720.10">
    <property type="entry name" value="Multidrug resistance protein D"/>
    <property type="match status" value="1"/>
</dbReference>
<dbReference type="GO" id="GO:0005886">
    <property type="term" value="C:plasma membrane"/>
    <property type="evidence" value="ECO:0007669"/>
    <property type="project" value="UniProtKB-SubCell"/>
</dbReference>
<proteinExistence type="predicted"/>
<protein>
    <submittedName>
        <fullName evidence="9">Drug resistance transporter, EmrB/QacA subfamily</fullName>
    </submittedName>
</protein>
<feature type="transmembrane region" description="Helical" evidence="7">
    <location>
        <begin position="292"/>
        <end position="310"/>
    </location>
</feature>
<dbReference type="RefSeq" id="WP_074653904.1">
    <property type="nucleotide sequence ID" value="NZ_FNSD01000001.1"/>
</dbReference>
<evidence type="ECO:0000259" key="8">
    <source>
        <dbReference type="PROSITE" id="PS50850"/>
    </source>
</evidence>
<name>A0A1H4N6F9_9BACT</name>
<evidence type="ECO:0000256" key="6">
    <source>
        <dbReference type="ARBA" id="ARBA00023136"/>
    </source>
</evidence>
<keyword evidence="3" id="KW-1003">Cell membrane</keyword>
<keyword evidence="5 7" id="KW-1133">Transmembrane helix</keyword>
<dbReference type="InterPro" id="IPR036259">
    <property type="entry name" value="MFS_trans_sf"/>
</dbReference>
<feature type="transmembrane region" description="Helical" evidence="7">
    <location>
        <begin position="354"/>
        <end position="376"/>
    </location>
</feature>
<dbReference type="PANTHER" id="PTHR42718:SF42">
    <property type="entry name" value="EXPORT PROTEIN"/>
    <property type="match status" value="1"/>
</dbReference>
<feature type="transmembrane region" description="Helical" evidence="7">
    <location>
        <begin position="104"/>
        <end position="125"/>
    </location>
</feature>
<dbReference type="PRINTS" id="PR01036">
    <property type="entry name" value="TCRTETB"/>
</dbReference>